<name>A0A917EDI8_9RHOB</name>
<dbReference type="AlphaFoldDB" id="A0A917EDI8"/>
<dbReference type="InterPro" id="IPR011738">
    <property type="entry name" value="Phage_CHP"/>
</dbReference>
<dbReference type="RefSeq" id="WP_188476357.1">
    <property type="nucleotide sequence ID" value="NZ_BMFJ01000001.1"/>
</dbReference>
<dbReference type="Proteomes" id="UP000612855">
    <property type="component" value="Unassembled WGS sequence"/>
</dbReference>
<dbReference type="InterPro" id="IPR006450">
    <property type="entry name" value="Phage_HK97_gp6-like"/>
</dbReference>
<dbReference type="InterPro" id="IPR021146">
    <property type="entry name" value="Phage_gp6-like_head-tail"/>
</dbReference>
<sequence length="198" mass="21622">MLIEESQVLAAVLPVEDFKAHLRLGRGFAGDTVQDAVLESFLRAAISAVEARTGKSLITKGFTWEIPSWTDDTGEVLPVGPAVAITEVVLIDGAGAESVVEPTRYRLERDLSFPVLRPRGYALPRPVPDGTIRVRFTSGFGETWESLPPDMAQAVMLLAAHYYENRSATGLGEGCMPFGVISLLERYRPMRLFSGAVR</sequence>
<dbReference type="EMBL" id="BMFJ01000001">
    <property type="protein sequence ID" value="GGE21675.1"/>
    <property type="molecule type" value="Genomic_DNA"/>
</dbReference>
<evidence type="ECO:0008006" key="3">
    <source>
        <dbReference type="Google" id="ProtNLM"/>
    </source>
</evidence>
<keyword evidence="2" id="KW-1185">Reference proteome</keyword>
<proteinExistence type="predicted"/>
<accession>A0A917EDI8</accession>
<reference evidence="2" key="1">
    <citation type="journal article" date="2019" name="Int. J. Syst. Evol. Microbiol.">
        <title>The Global Catalogue of Microorganisms (GCM) 10K type strain sequencing project: providing services to taxonomists for standard genome sequencing and annotation.</title>
        <authorList>
            <consortium name="The Broad Institute Genomics Platform"/>
            <consortium name="The Broad Institute Genome Sequencing Center for Infectious Disease"/>
            <person name="Wu L."/>
            <person name="Ma J."/>
        </authorList>
    </citation>
    <scope>NUCLEOTIDE SEQUENCE [LARGE SCALE GENOMIC DNA]</scope>
    <source>
        <strain evidence="2">CGMCC 1.12664</strain>
    </source>
</reference>
<gene>
    <name evidence="1" type="ORF">GCM10011360_07790</name>
</gene>
<evidence type="ECO:0000313" key="2">
    <source>
        <dbReference type="Proteomes" id="UP000612855"/>
    </source>
</evidence>
<dbReference type="NCBIfam" id="TIGR01560">
    <property type="entry name" value="put_DNA_pack"/>
    <property type="match status" value="1"/>
</dbReference>
<dbReference type="NCBIfam" id="TIGR02215">
    <property type="entry name" value="phage_chp_gp8"/>
    <property type="match status" value="1"/>
</dbReference>
<comment type="caution">
    <text evidence="1">The sequence shown here is derived from an EMBL/GenBank/DDBJ whole genome shotgun (WGS) entry which is preliminary data.</text>
</comment>
<protein>
    <recommendedName>
        <fullName evidence="3">Phage gp6-like head-tail connector protein</fullName>
    </recommendedName>
</protein>
<dbReference type="Pfam" id="PF05135">
    <property type="entry name" value="Phage_connect_1"/>
    <property type="match status" value="1"/>
</dbReference>
<evidence type="ECO:0000313" key="1">
    <source>
        <dbReference type="EMBL" id="GGE21675.1"/>
    </source>
</evidence>
<dbReference type="Gene3D" id="1.10.3230.30">
    <property type="entry name" value="Phage gp6-like head-tail connector protein"/>
    <property type="match status" value="1"/>
</dbReference>
<organism evidence="1 2">
    <name type="scientific">Primorskyibacter flagellatus</name>
    <dbReference type="NCBI Taxonomy" id="1387277"/>
    <lineage>
        <taxon>Bacteria</taxon>
        <taxon>Pseudomonadati</taxon>
        <taxon>Pseudomonadota</taxon>
        <taxon>Alphaproteobacteria</taxon>
        <taxon>Rhodobacterales</taxon>
        <taxon>Roseobacteraceae</taxon>
        <taxon>Primorskyibacter</taxon>
    </lineage>
</organism>
<dbReference type="CDD" id="cd08054">
    <property type="entry name" value="gp6"/>
    <property type="match status" value="1"/>
</dbReference>